<dbReference type="STRING" id="1169540.A0A0G4GYV8"/>
<feature type="domain" description="3-beta hydroxysteroid dehydrogenase/isomerase" evidence="5">
    <location>
        <begin position="33"/>
        <end position="323"/>
    </location>
</feature>
<dbReference type="VEuPathDB" id="CryptoDB:Vbra_19084"/>
<dbReference type="Pfam" id="PF01073">
    <property type="entry name" value="3Beta_HSD"/>
    <property type="match status" value="1"/>
</dbReference>
<sequence length="423" mass="47170">MPRHLCADEGMDGGQPSQLAEVAAGLQKEVVCVIGGCGYLGSHLVGMLHGVVREIRVYDVAPPTALLFEQMQMDEGRREKVSSSPPAKFSYVRGDILDMEALCRALEGCTSCIHCAAMIDVHGDMPASRVREVNVQGTRNVLEACERASIPHLVYTSTVEVINGLHQNVEMTEDAPYPPSLRHFLYKRYAQTKADAERLLRRHAQTSDGRRVRIIILRPVAFYGEGDKLHIGDLIHSIRRRIVTVLIGAPPGHPKHALMDFAYVKNICFGHLLALHALKQDDSNGRLDGEVFLLSDDTPAQSFFEFNRPFVEQAGYTLPSVYLPWWICYLFALLAELWALLVGRMFVPLTTIAVDALCYTQTIKWDKARHVLGYRPLYTVAEGMDRTLKWFAKHPECNSFGTSGGDQQQRGRGGGRVGRKKGL</sequence>
<dbReference type="GO" id="GO:0006694">
    <property type="term" value="P:steroid biosynthetic process"/>
    <property type="evidence" value="ECO:0007669"/>
    <property type="project" value="InterPro"/>
</dbReference>
<keyword evidence="7" id="KW-1185">Reference proteome</keyword>
<dbReference type="PANTHER" id="PTHR43245">
    <property type="entry name" value="BIFUNCTIONAL POLYMYXIN RESISTANCE PROTEIN ARNA"/>
    <property type="match status" value="1"/>
</dbReference>
<dbReference type="PANTHER" id="PTHR43245:SF51">
    <property type="entry name" value="SHORT CHAIN DEHYDROGENASE_REDUCTASE FAMILY 42E, MEMBER 2"/>
    <property type="match status" value="1"/>
</dbReference>
<dbReference type="OrthoDB" id="10058185at2759"/>
<gene>
    <name evidence="6" type="ORF">Vbra_19084</name>
</gene>
<keyword evidence="2" id="KW-0560">Oxidoreductase</keyword>
<keyword evidence="4" id="KW-0812">Transmembrane</keyword>
<organism evidence="6 7">
    <name type="scientific">Vitrella brassicaformis (strain CCMP3155)</name>
    <dbReference type="NCBI Taxonomy" id="1169540"/>
    <lineage>
        <taxon>Eukaryota</taxon>
        <taxon>Sar</taxon>
        <taxon>Alveolata</taxon>
        <taxon>Colpodellida</taxon>
        <taxon>Vitrellaceae</taxon>
        <taxon>Vitrella</taxon>
    </lineage>
</organism>
<dbReference type="Gene3D" id="3.40.50.720">
    <property type="entry name" value="NAD(P)-binding Rossmann-like Domain"/>
    <property type="match status" value="1"/>
</dbReference>
<dbReference type="PhylomeDB" id="A0A0G4GYV8"/>
<dbReference type="Proteomes" id="UP000041254">
    <property type="component" value="Unassembled WGS sequence"/>
</dbReference>
<evidence type="ECO:0000313" key="7">
    <source>
        <dbReference type="Proteomes" id="UP000041254"/>
    </source>
</evidence>
<evidence type="ECO:0000256" key="4">
    <source>
        <dbReference type="SAM" id="Phobius"/>
    </source>
</evidence>
<dbReference type="OMA" id="LTYGECD"/>
<keyword evidence="4" id="KW-1133">Transmembrane helix</keyword>
<name>A0A0G4GYV8_VITBC</name>
<dbReference type="InterPro" id="IPR036291">
    <property type="entry name" value="NAD(P)-bd_dom_sf"/>
</dbReference>
<dbReference type="InParanoid" id="A0A0G4GYV8"/>
<dbReference type="EMBL" id="CDMY01000878">
    <property type="protein sequence ID" value="CEM36125.1"/>
    <property type="molecule type" value="Genomic_DNA"/>
</dbReference>
<accession>A0A0G4GYV8</accession>
<dbReference type="AlphaFoldDB" id="A0A0G4GYV8"/>
<protein>
    <recommendedName>
        <fullName evidence="5">3-beta hydroxysteroid dehydrogenase/isomerase domain-containing protein</fullName>
    </recommendedName>
</protein>
<feature type="region of interest" description="Disordered" evidence="3">
    <location>
        <begin position="400"/>
        <end position="423"/>
    </location>
</feature>
<evidence type="ECO:0000313" key="6">
    <source>
        <dbReference type="EMBL" id="CEM36125.1"/>
    </source>
</evidence>
<keyword evidence="4" id="KW-0472">Membrane</keyword>
<evidence type="ECO:0000259" key="5">
    <source>
        <dbReference type="Pfam" id="PF01073"/>
    </source>
</evidence>
<proteinExistence type="inferred from homology"/>
<evidence type="ECO:0000256" key="2">
    <source>
        <dbReference type="ARBA" id="ARBA00023002"/>
    </source>
</evidence>
<comment type="similarity">
    <text evidence="1">Belongs to the 3-beta-HSD family.</text>
</comment>
<evidence type="ECO:0000256" key="1">
    <source>
        <dbReference type="ARBA" id="ARBA00009219"/>
    </source>
</evidence>
<dbReference type="InterPro" id="IPR050177">
    <property type="entry name" value="Lipid_A_modif_metabolic_enz"/>
</dbReference>
<dbReference type="InterPro" id="IPR002225">
    <property type="entry name" value="3Beta_OHSteriod_DH/Estase"/>
</dbReference>
<reference evidence="6 7" key="1">
    <citation type="submission" date="2014-11" db="EMBL/GenBank/DDBJ databases">
        <authorList>
            <person name="Zhu J."/>
            <person name="Qi W."/>
            <person name="Song R."/>
        </authorList>
    </citation>
    <scope>NUCLEOTIDE SEQUENCE [LARGE SCALE GENOMIC DNA]</scope>
</reference>
<feature type="transmembrane region" description="Helical" evidence="4">
    <location>
        <begin position="323"/>
        <end position="342"/>
    </location>
</feature>
<dbReference type="SUPFAM" id="SSF51735">
    <property type="entry name" value="NAD(P)-binding Rossmann-fold domains"/>
    <property type="match status" value="1"/>
</dbReference>
<evidence type="ECO:0000256" key="3">
    <source>
        <dbReference type="SAM" id="MobiDB-lite"/>
    </source>
</evidence>
<dbReference type="GO" id="GO:0016616">
    <property type="term" value="F:oxidoreductase activity, acting on the CH-OH group of donors, NAD or NADP as acceptor"/>
    <property type="evidence" value="ECO:0007669"/>
    <property type="project" value="InterPro"/>
</dbReference>